<evidence type="ECO:0000313" key="5">
    <source>
        <dbReference type="EMBL" id="OZY84418.1"/>
    </source>
</evidence>
<dbReference type="AlphaFoldDB" id="A0A266Q3H2"/>
<dbReference type="CDD" id="cd06464">
    <property type="entry name" value="ACD_sHsps-like"/>
    <property type="match status" value="1"/>
</dbReference>
<dbReference type="PROSITE" id="PS01031">
    <property type="entry name" value="SHSP"/>
    <property type="match status" value="1"/>
</dbReference>
<protein>
    <submittedName>
        <fullName evidence="5">Heat-shock protein</fullName>
    </submittedName>
</protein>
<feature type="domain" description="SHSP" evidence="4">
    <location>
        <begin position="90"/>
        <end position="204"/>
    </location>
</feature>
<comment type="similarity">
    <text evidence="1 2">Belongs to the small heat shock protein (HSP20) family.</text>
</comment>
<dbReference type="Proteomes" id="UP000216101">
    <property type="component" value="Unassembled WGS sequence"/>
</dbReference>
<evidence type="ECO:0000256" key="2">
    <source>
        <dbReference type="RuleBase" id="RU003616"/>
    </source>
</evidence>
<proteinExistence type="inferred from homology"/>
<dbReference type="SUPFAM" id="SSF49764">
    <property type="entry name" value="HSP20-like chaperones"/>
    <property type="match status" value="1"/>
</dbReference>
<dbReference type="Gene3D" id="2.60.40.790">
    <property type="match status" value="1"/>
</dbReference>
<sequence>MSAHLTTDDSPQQEVLMNRLQLNPWNWFKHEDAGQQAPATTSASNEEKDNTTGSHPMLRLQREIDRLFDATFRDFNMPSLNNRWPKDGLFNITGFQAKLNVASDDKSYQISLEAPGLTEKDINLEINKGVLTIRGEKKEEKESSDKHYYRMERSFGSFQRVLTLPEDCNQDEISASMNHGLLEITIPRKALPPSESKRISINNKTN</sequence>
<dbReference type="PANTHER" id="PTHR11527">
    <property type="entry name" value="HEAT-SHOCK PROTEIN 20 FAMILY MEMBER"/>
    <property type="match status" value="1"/>
</dbReference>
<organism evidence="5 6">
    <name type="scientific">Cellvibrio mixtus</name>
    <dbReference type="NCBI Taxonomy" id="39650"/>
    <lineage>
        <taxon>Bacteria</taxon>
        <taxon>Pseudomonadati</taxon>
        <taxon>Pseudomonadota</taxon>
        <taxon>Gammaproteobacteria</taxon>
        <taxon>Cellvibrionales</taxon>
        <taxon>Cellvibrionaceae</taxon>
        <taxon>Cellvibrio</taxon>
    </lineage>
</organism>
<dbReference type="Pfam" id="PF00011">
    <property type="entry name" value="HSP20"/>
    <property type="match status" value="1"/>
</dbReference>
<dbReference type="InterPro" id="IPR008978">
    <property type="entry name" value="HSP20-like_chaperone"/>
</dbReference>
<evidence type="ECO:0000313" key="6">
    <source>
        <dbReference type="Proteomes" id="UP000216101"/>
    </source>
</evidence>
<evidence type="ECO:0000256" key="3">
    <source>
        <dbReference type="SAM" id="MobiDB-lite"/>
    </source>
</evidence>
<gene>
    <name evidence="5" type="ORF">CBP51_14510</name>
</gene>
<evidence type="ECO:0000256" key="1">
    <source>
        <dbReference type="PROSITE-ProRule" id="PRU00285"/>
    </source>
</evidence>
<comment type="caution">
    <text evidence="5">The sequence shown here is derived from an EMBL/GenBank/DDBJ whole genome shotgun (WGS) entry which is preliminary data.</text>
</comment>
<keyword evidence="6" id="KW-1185">Reference proteome</keyword>
<accession>A0A266Q3H2</accession>
<reference evidence="6" key="1">
    <citation type="submission" date="2017-05" db="EMBL/GenBank/DDBJ databases">
        <authorList>
            <person name="Barney B.M."/>
        </authorList>
    </citation>
    <scope>NUCLEOTIDE SEQUENCE [LARGE SCALE GENOMIC DNA]</scope>
    <source>
        <strain evidence="6">PSBB022</strain>
    </source>
</reference>
<evidence type="ECO:0000259" key="4">
    <source>
        <dbReference type="PROSITE" id="PS01031"/>
    </source>
</evidence>
<dbReference type="EMBL" id="NHNI01000002">
    <property type="protein sequence ID" value="OZY84418.1"/>
    <property type="molecule type" value="Genomic_DNA"/>
</dbReference>
<name>A0A266Q3H2_9GAMM</name>
<dbReference type="InterPro" id="IPR031107">
    <property type="entry name" value="Small_HSP"/>
</dbReference>
<feature type="region of interest" description="Disordered" evidence="3">
    <location>
        <begin position="32"/>
        <end position="58"/>
    </location>
</feature>
<dbReference type="InterPro" id="IPR002068">
    <property type="entry name" value="A-crystallin/Hsp20_dom"/>
</dbReference>